<evidence type="ECO:0000313" key="4">
    <source>
        <dbReference type="Proteomes" id="UP000774570"/>
    </source>
</evidence>
<reference evidence="3 4" key="1">
    <citation type="submission" date="2021-07" db="EMBL/GenBank/DDBJ databases">
        <title>Actinomadura sp. PM05-2 isolated from lichen.</title>
        <authorList>
            <person name="Somphong A."/>
            <person name="Phongsopitanun W."/>
            <person name="Tanasupawat S."/>
            <person name="Peongsungnone V."/>
        </authorList>
    </citation>
    <scope>NUCLEOTIDE SEQUENCE [LARGE SCALE GENOMIC DNA]</scope>
    <source>
        <strain evidence="3 4">PM05-2</strain>
    </source>
</reference>
<feature type="compositionally biased region" description="Low complexity" evidence="1">
    <location>
        <begin position="27"/>
        <end position="77"/>
    </location>
</feature>
<evidence type="ECO:0008006" key="5">
    <source>
        <dbReference type="Google" id="ProtNLM"/>
    </source>
</evidence>
<keyword evidence="4" id="KW-1185">Reference proteome</keyword>
<gene>
    <name evidence="3" type="ORF">K1Y72_05545</name>
</gene>
<feature type="chain" id="PRO_5047330892" description="Lipoprotein" evidence="2">
    <location>
        <begin position="20"/>
        <end position="160"/>
    </location>
</feature>
<evidence type="ECO:0000256" key="1">
    <source>
        <dbReference type="SAM" id="MobiDB-lite"/>
    </source>
</evidence>
<name>A0ABS7FNL7_9ACTN</name>
<keyword evidence="2" id="KW-0732">Signal</keyword>
<organism evidence="3 4">
    <name type="scientific">Actinomadura parmotrematis</name>
    <dbReference type="NCBI Taxonomy" id="2864039"/>
    <lineage>
        <taxon>Bacteria</taxon>
        <taxon>Bacillati</taxon>
        <taxon>Actinomycetota</taxon>
        <taxon>Actinomycetes</taxon>
        <taxon>Streptosporangiales</taxon>
        <taxon>Thermomonosporaceae</taxon>
        <taxon>Actinomadura</taxon>
    </lineage>
</organism>
<accession>A0ABS7FNL7</accession>
<feature type="region of interest" description="Disordered" evidence="1">
    <location>
        <begin position="24"/>
        <end position="77"/>
    </location>
</feature>
<evidence type="ECO:0000313" key="3">
    <source>
        <dbReference type="EMBL" id="MBW8481825.1"/>
    </source>
</evidence>
<protein>
    <recommendedName>
        <fullName evidence="5">Lipoprotein</fullName>
    </recommendedName>
</protein>
<sequence>MRKIVMAGVAAVLAFGLTACDGGDGGTSAASSPSASPSAVPSVSSSSPAVEAPSGGPSSEPSASRPSSGGSSSPARPIASKWGRLRYLAPGKFTVGDVAFFTADRTVVIVAGGTCPDGSEASADGSRCGIDGLEEWAKASPHNVNVRFSGQVATTIMETQ</sequence>
<evidence type="ECO:0000256" key="2">
    <source>
        <dbReference type="SAM" id="SignalP"/>
    </source>
</evidence>
<dbReference type="Proteomes" id="UP000774570">
    <property type="component" value="Unassembled WGS sequence"/>
</dbReference>
<feature type="signal peptide" evidence="2">
    <location>
        <begin position="1"/>
        <end position="19"/>
    </location>
</feature>
<dbReference type="PROSITE" id="PS51257">
    <property type="entry name" value="PROKAR_LIPOPROTEIN"/>
    <property type="match status" value="1"/>
</dbReference>
<comment type="caution">
    <text evidence="3">The sequence shown here is derived from an EMBL/GenBank/DDBJ whole genome shotgun (WGS) entry which is preliminary data.</text>
</comment>
<proteinExistence type="predicted"/>
<dbReference type="RefSeq" id="WP_220163869.1">
    <property type="nucleotide sequence ID" value="NZ_JAIBOA010000003.1"/>
</dbReference>
<dbReference type="EMBL" id="JAIBOA010000003">
    <property type="protein sequence ID" value="MBW8481825.1"/>
    <property type="molecule type" value="Genomic_DNA"/>
</dbReference>